<dbReference type="EMBL" id="PP554580">
    <property type="protein sequence ID" value="XCD29887.1"/>
    <property type="molecule type" value="Genomic_DNA"/>
</dbReference>
<organism evidence="1">
    <name type="scientific">Salmonella phage PMBT35</name>
    <dbReference type="NCBI Taxonomy" id="3137287"/>
    <lineage>
        <taxon>Viruses</taxon>
    </lineage>
</organism>
<dbReference type="InterPro" id="IPR055723">
    <property type="entry name" value="DUF7299"/>
</dbReference>
<evidence type="ECO:0000313" key="1">
    <source>
        <dbReference type="EMBL" id="XCD29887.1"/>
    </source>
</evidence>
<accession>A0AAU8BUJ9</accession>
<sequence>MMMFALGFLVAVVLLMVASSLATKYALKKRWYASAIWSEKDKVWKVRGHYLSIGNKIFNGIKHEHATGEKTVKYID</sequence>
<dbReference type="Pfam" id="PF23973">
    <property type="entry name" value="DUF7299"/>
    <property type="match status" value="1"/>
</dbReference>
<name>A0AAU8BUJ9_9VIRU</name>
<protein>
    <submittedName>
        <fullName evidence="1">Uncharacterized protein</fullName>
    </submittedName>
</protein>
<proteinExistence type="predicted"/>
<reference evidence="1" key="1">
    <citation type="submission" date="2024-03" db="EMBL/GenBank/DDBJ databases">
        <title>This phage originates from the Bacteriophage catalogue of the Bacteriophage Competence Centre, Department of Microbiology und Biotechnology, Max Rubner-Institut, Kiel, Germany.</title>
        <authorList>
            <person name="Sprotte S."/>
            <person name="Brinks E."/>
        </authorList>
    </citation>
    <scope>NUCLEOTIDE SEQUENCE</scope>
</reference>